<comment type="caution">
    <text evidence="4">The sequence shown here is derived from an EMBL/GenBank/DDBJ whole genome shotgun (WGS) entry which is preliminary data.</text>
</comment>
<accession>A0A369C3L8</accession>
<dbReference type="PANTHER" id="PTHR43080:SF2">
    <property type="entry name" value="CBS DOMAIN-CONTAINING PROTEIN"/>
    <property type="match status" value="1"/>
</dbReference>
<feature type="domain" description="CBS" evidence="3">
    <location>
        <begin position="8"/>
        <end position="64"/>
    </location>
</feature>
<sequence length="128" mass="13321">MATVREIMSTHLITIGVGDSLADARALMDKFQVRHLPVLDAGNAFAGLLTERDLLAATGSSADGAGIPVETAMNRAVTGVDPDVDLAEAGRHLLEHKHGCLPVVEAGNLVGLVTEADFVALALRQLEG</sequence>
<dbReference type="InterPro" id="IPR046342">
    <property type="entry name" value="CBS_dom_sf"/>
</dbReference>
<evidence type="ECO:0000313" key="5">
    <source>
        <dbReference type="Proteomes" id="UP000252707"/>
    </source>
</evidence>
<proteinExistence type="predicted"/>
<dbReference type="EMBL" id="QPJY01000009">
    <property type="protein sequence ID" value="RCX26474.1"/>
    <property type="molecule type" value="Genomic_DNA"/>
</dbReference>
<dbReference type="PROSITE" id="PS51371">
    <property type="entry name" value="CBS"/>
    <property type="match status" value="2"/>
</dbReference>
<evidence type="ECO:0000256" key="1">
    <source>
        <dbReference type="ARBA" id="ARBA00023122"/>
    </source>
</evidence>
<name>A0A369C3L8_9GAMM</name>
<dbReference type="RefSeq" id="WP_114280559.1">
    <property type="nucleotide sequence ID" value="NZ_QPJY01000009.1"/>
</dbReference>
<evidence type="ECO:0000259" key="3">
    <source>
        <dbReference type="PROSITE" id="PS51371"/>
    </source>
</evidence>
<protein>
    <submittedName>
        <fullName evidence="4">CBS domain-containing protein</fullName>
    </submittedName>
</protein>
<dbReference type="Proteomes" id="UP000252707">
    <property type="component" value="Unassembled WGS sequence"/>
</dbReference>
<dbReference type="Gene3D" id="3.10.580.10">
    <property type="entry name" value="CBS-domain"/>
    <property type="match status" value="1"/>
</dbReference>
<evidence type="ECO:0000313" key="4">
    <source>
        <dbReference type="EMBL" id="RCX26474.1"/>
    </source>
</evidence>
<dbReference type="InterPro" id="IPR051257">
    <property type="entry name" value="Diverse_CBS-Domain"/>
</dbReference>
<dbReference type="Pfam" id="PF00571">
    <property type="entry name" value="CBS"/>
    <property type="match status" value="2"/>
</dbReference>
<organism evidence="4 5">
    <name type="scientific">Thioalbus denitrificans</name>
    <dbReference type="NCBI Taxonomy" id="547122"/>
    <lineage>
        <taxon>Bacteria</taxon>
        <taxon>Pseudomonadati</taxon>
        <taxon>Pseudomonadota</taxon>
        <taxon>Gammaproteobacteria</taxon>
        <taxon>Chromatiales</taxon>
        <taxon>Ectothiorhodospiraceae</taxon>
        <taxon>Thioalbus</taxon>
    </lineage>
</organism>
<dbReference type="InterPro" id="IPR000644">
    <property type="entry name" value="CBS_dom"/>
</dbReference>
<feature type="domain" description="CBS" evidence="3">
    <location>
        <begin position="73"/>
        <end position="128"/>
    </location>
</feature>
<gene>
    <name evidence="4" type="ORF">DFQ59_1093</name>
</gene>
<dbReference type="PANTHER" id="PTHR43080">
    <property type="entry name" value="CBS DOMAIN-CONTAINING PROTEIN CBSX3, MITOCHONDRIAL"/>
    <property type="match status" value="1"/>
</dbReference>
<reference evidence="4 5" key="1">
    <citation type="submission" date="2018-07" db="EMBL/GenBank/DDBJ databases">
        <title>Genomic Encyclopedia of Type Strains, Phase IV (KMG-IV): sequencing the most valuable type-strain genomes for metagenomic binning, comparative biology and taxonomic classification.</title>
        <authorList>
            <person name="Goeker M."/>
        </authorList>
    </citation>
    <scope>NUCLEOTIDE SEQUENCE [LARGE SCALE GENOMIC DNA]</scope>
    <source>
        <strain evidence="4 5">DSM 26407</strain>
    </source>
</reference>
<dbReference type="SUPFAM" id="SSF54631">
    <property type="entry name" value="CBS-domain pair"/>
    <property type="match status" value="1"/>
</dbReference>
<keyword evidence="5" id="KW-1185">Reference proteome</keyword>
<keyword evidence="1 2" id="KW-0129">CBS domain</keyword>
<dbReference type="OrthoDB" id="9790355at2"/>
<evidence type="ECO:0000256" key="2">
    <source>
        <dbReference type="PROSITE-ProRule" id="PRU00703"/>
    </source>
</evidence>
<dbReference type="AlphaFoldDB" id="A0A369C3L8"/>
<dbReference type="SMART" id="SM00116">
    <property type="entry name" value="CBS"/>
    <property type="match status" value="2"/>
</dbReference>
<dbReference type="CDD" id="cd04584">
    <property type="entry name" value="CBS_pair_AcuB_like"/>
    <property type="match status" value="1"/>
</dbReference>